<evidence type="ECO:0000313" key="5">
    <source>
        <dbReference type="Proteomes" id="UP000283522"/>
    </source>
</evidence>
<organism evidence="4 5">
    <name type="scientific">Algoriphagus lacus</name>
    <dbReference type="NCBI Taxonomy" id="2056311"/>
    <lineage>
        <taxon>Bacteria</taxon>
        <taxon>Pseudomonadati</taxon>
        <taxon>Bacteroidota</taxon>
        <taxon>Cytophagia</taxon>
        <taxon>Cytophagales</taxon>
        <taxon>Cyclobacteriaceae</taxon>
        <taxon>Algoriphagus</taxon>
    </lineage>
</organism>
<proteinExistence type="predicted"/>
<feature type="domain" description="HTH tetR-type" evidence="3">
    <location>
        <begin position="7"/>
        <end position="67"/>
    </location>
</feature>
<evidence type="ECO:0000259" key="3">
    <source>
        <dbReference type="PROSITE" id="PS50977"/>
    </source>
</evidence>
<keyword evidence="1 2" id="KW-0238">DNA-binding</keyword>
<gene>
    <name evidence="4" type="ORF">D0X99_19265</name>
</gene>
<evidence type="ECO:0000256" key="2">
    <source>
        <dbReference type="PROSITE-ProRule" id="PRU00335"/>
    </source>
</evidence>
<comment type="caution">
    <text evidence="4">The sequence shown here is derived from an EMBL/GenBank/DDBJ whole genome shotgun (WGS) entry which is preliminary data.</text>
</comment>
<keyword evidence="5" id="KW-1185">Reference proteome</keyword>
<dbReference type="PROSITE" id="PS50977">
    <property type="entry name" value="HTH_TETR_2"/>
    <property type="match status" value="1"/>
</dbReference>
<dbReference type="InterPro" id="IPR001647">
    <property type="entry name" value="HTH_TetR"/>
</dbReference>
<dbReference type="Proteomes" id="UP000283522">
    <property type="component" value="Unassembled WGS sequence"/>
</dbReference>
<dbReference type="Gene3D" id="1.10.357.10">
    <property type="entry name" value="Tetracycline Repressor, domain 2"/>
    <property type="match status" value="1"/>
</dbReference>
<evidence type="ECO:0000256" key="1">
    <source>
        <dbReference type="ARBA" id="ARBA00023125"/>
    </source>
</evidence>
<reference evidence="4 5" key="1">
    <citation type="submission" date="2018-09" db="EMBL/GenBank/DDBJ databases">
        <authorList>
            <person name="Wang X."/>
            <person name="Du Z."/>
        </authorList>
    </citation>
    <scope>NUCLEOTIDE SEQUENCE [LARGE SCALE GENOMIC DNA]</scope>
    <source>
        <strain evidence="4 5">N3</strain>
    </source>
</reference>
<accession>A0A418PLS9</accession>
<sequence length="188" mass="22276">MILMKKSNHRKVWITTGYNLFAEEGHEGIQIERLSRITGLNKSGFYHYFGDVHEFLKTLVQEHDLLVDEFADQISGLDSYDPGFFNLMLRHKYVCFFHIQLVRNRHVKFFIEGHDRNNMKIDPLVIPLFSKEIGLPLEVAIPYYEALRDTFLTRVDYRTMNYEFLHGLMEQFKTMVPMILNNESGNHK</sequence>
<dbReference type="EMBL" id="QXML01000014">
    <property type="protein sequence ID" value="RIW12410.1"/>
    <property type="molecule type" value="Genomic_DNA"/>
</dbReference>
<dbReference type="GO" id="GO:0003677">
    <property type="term" value="F:DNA binding"/>
    <property type="evidence" value="ECO:0007669"/>
    <property type="project" value="UniProtKB-UniRule"/>
</dbReference>
<protein>
    <submittedName>
        <fullName evidence="4">TetR/AcrR family transcriptional regulator</fullName>
    </submittedName>
</protein>
<dbReference type="SUPFAM" id="SSF46689">
    <property type="entry name" value="Homeodomain-like"/>
    <property type="match status" value="1"/>
</dbReference>
<dbReference type="InterPro" id="IPR009057">
    <property type="entry name" value="Homeodomain-like_sf"/>
</dbReference>
<feature type="DNA-binding region" description="H-T-H motif" evidence="2">
    <location>
        <begin position="30"/>
        <end position="49"/>
    </location>
</feature>
<name>A0A418PLS9_9BACT</name>
<dbReference type="AlphaFoldDB" id="A0A418PLS9"/>
<evidence type="ECO:0000313" key="4">
    <source>
        <dbReference type="EMBL" id="RIW12410.1"/>
    </source>
</evidence>